<dbReference type="EMBL" id="KV427708">
    <property type="protein sequence ID" value="KZS99874.1"/>
    <property type="molecule type" value="Genomic_DNA"/>
</dbReference>
<evidence type="ECO:0000313" key="1">
    <source>
        <dbReference type="EMBL" id="KZS99874.1"/>
    </source>
</evidence>
<dbReference type="InParanoid" id="A0A165AY20"/>
<accession>A0A165AY20</accession>
<dbReference type="Proteomes" id="UP000076871">
    <property type="component" value="Unassembled WGS sequence"/>
</dbReference>
<reference evidence="1 2" key="1">
    <citation type="journal article" date="2016" name="Mol. Biol. Evol.">
        <title>Comparative Genomics of Early-Diverging Mushroom-Forming Fungi Provides Insights into the Origins of Lignocellulose Decay Capabilities.</title>
        <authorList>
            <person name="Nagy L.G."/>
            <person name="Riley R."/>
            <person name="Tritt A."/>
            <person name="Adam C."/>
            <person name="Daum C."/>
            <person name="Floudas D."/>
            <person name="Sun H."/>
            <person name="Yadav J.S."/>
            <person name="Pangilinan J."/>
            <person name="Larsson K.H."/>
            <person name="Matsuura K."/>
            <person name="Barry K."/>
            <person name="Labutti K."/>
            <person name="Kuo R."/>
            <person name="Ohm R.A."/>
            <person name="Bhattacharya S.S."/>
            <person name="Shirouzu T."/>
            <person name="Yoshinaga Y."/>
            <person name="Martin F.M."/>
            <person name="Grigoriev I.V."/>
            <person name="Hibbett D.S."/>
        </authorList>
    </citation>
    <scope>NUCLEOTIDE SEQUENCE [LARGE SCALE GENOMIC DNA]</scope>
    <source>
        <strain evidence="1 2">93-53</strain>
    </source>
</reference>
<organism evidence="1 2">
    <name type="scientific">Laetiporus sulphureus 93-53</name>
    <dbReference type="NCBI Taxonomy" id="1314785"/>
    <lineage>
        <taxon>Eukaryota</taxon>
        <taxon>Fungi</taxon>
        <taxon>Dikarya</taxon>
        <taxon>Basidiomycota</taxon>
        <taxon>Agaricomycotina</taxon>
        <taxon>Agaricomycetes</taxon>
        <taxon>Polyporales</taxon>
        <taxon>Laetiporus</taxon>
    </lineage>
</organism>
<sequence length="73" mass="8035">MRRSLLDRLPRLSSVRTLATDGDSAAAVLQEEGGMEGWHWIGAVGESRSPGIARRPRAHTLTFHVFSPLVRPT</sequence>
<name>A0A165AY20_9APHY</name>
<keyword evidence="2" id="KW-1185">Reference proteome</keyword>
<gene>
    <name evidence="1" type="ORF">LAESUDRAFT_59679</name>
</gene>
<evidence type="ECO:0000313" key="2">
    <source>
        <dbReference type="Proteomes" id="UP000076871"/>
    </source>
</evidence>
<protein>
    <submittedName>
        <fullName evidence="1">Uncharacterized protein</fullName>
    </submittedName>
</protein>
<dbReference type="AlphaFoldDB" id="A0A165AY20"/>
<proteinExistence type="predicted"/>
<dbReference type="GeneID" id="63820079"/>
<dbReference type="RefSeq" id="XP_040757615.1">
    <property type="nucleotide sequence ID" value="XM_040903048.1"/>
</dbReference>